<dbReference type="FunFam" id="1.10.10.2830:FF:000001">
    <property type="entry name" value="Chromosome partitioning protein ParB"/>
    <property type="match status" value="1"/>
</dbReference>
<evidence type="ECO:0000256" key="4">
    <source>
        <dbReference type="ARBA" id="ARBA00022618"/>
    </source>
</evidence>
<reference evidence="9" key="2">
    <citation type="submission" date="2021-04" db="EMBL/GenBank/DDBJ databases">
        <authorList>
            <person name="Gilroy R."/>
        </authorList>
    </citation>
    <scope>NUCLEOTIDE SEQUENCE</scope>
    <source>
        <strain evidence="9">F6-6636</strain>
    </source>
</reference>
<keyword evidence="4" id="KW-0132">Cell division</keyword>
<dbReference type="InterPro" id="IPR004437">
    <property type="entry name" value="ParB/RepB/Spo0J"/>
</dbReference>
<dbReference type="PANTHER" id="PTHR33375">
    <property type="entry name" value="CHROMOSOME-PARTITIONING PROTEIN PARB-RELATED"/>
    <property type="match status" value="1"/>
</dbReference>
<evidence type="ECO:0000313" key="9">
    <source>
        <dbReference type="EMBL" id="MBU3851482.1"/>
    </source>
</evidence>
<evidence type="ECO:0000259" key="8">
    <source>
        <dbReference type="SMART" id="SM00470"/>
    </source>
</evidence>
<keyword evidence="6" id="KW-0717">Septation</keyword>
<dbReference type="GO" id="GO:0005694">
    <property type="term" value="C:chromosome"/>
    <property type="evidence" value="ECO:0007669"/>
    <property type="project" value="TreeGrafter"/>
</dbReference>
<evidence type="ECO:0000256" key="1">
    <source>
        <dbReference type="ARBA" id="ARBA00004453"/>
    </source>
</evidence>
<dbReference type="InterPro" id="IPR041468">
    <property type="entry name" value="HTH_ParB/Spo0J"/>
</dbReference>
<keyword evidence="5" id="KW-0238">DNA-binding</keyword>
<comment type="caution">
    <text evidence="9">The sequence shown here is derived from an EMBL/GenBank/DDBJ whole genome shotgun (WGS) entry which is preliminary data.</text>
</comment>
<dbReference type="SMART" id="SM00470">
    <property type="entry name" value="ParB"/>
    <property type="match status" value="1"/>
</dbReference>
<dbReference type="NCBIfam" id="TIGR04285">
    <property type="entry name" value="nucleoid_noc"/>
    <property type="match status" value="1"/>
</dbReference>
<dbReference type="Gene3D" id="1.10.10.2830">
    <property type="match status" value="1"/>
</dbReference>
<dbReference type="Gene3D" id="3.90.1530.30">
    <property type="match status" value="1"/>
</dbReference>
<accession>A0A948TJL3</accession>
<evidence type="ECO:0000256" key="2">
    <source>
        <dbReference type="ARBA" id="ARBA00006295"/>
    </source>
</evidence>
<evidence type="ECO:0000313" key="10">
    <source>
        <dbReference type="Proteomes" id="UP000777303"/>
    </source>
</evidence>
<dbReference type="PANTHER" id="PTHR33375:SF8">
    <property type="entry name" value="NUCLEOID OCCLUSION PROTEIN"/>
    <property type="match status" value="1"/>
</dbReference>
<organism evidence="9 10">
    <name type="scientific">Candidatus Paralactobacillus gallistercoris</name>
    <dbReference type="NCBI Taxonomy" id="2838724"/>
    <lineage>
        <taxon>Bacteria</taxon>
        <taxon>Bacillati</taxon>
        <taxon>Bacillota</taxon>
        <taxon>Bacilli</taxon>
        <taxon>Lactobacillales</taxon>
        <taxon>Lactobacillaceae</taxon>
        <taxon>Lactobacillus</taxon>
    </lineage>
</organism>
<sequence length="272" mass="31433">MAFSFFNRHKNNHEVTGVKQVVEVPVVDIVPNRYQPRKTFDPTRIAELAETIHEHGLLQPIILREYEPQKYEIIAGERRFRAVETLNWEKIPAIIEKMDNHETASMALIENLQREQLSPIEEAVAYQALLQLNDLTQEELAQRMGKSQSFIANKLRLLKLSETVQEAIMNGEITERHGRELLRLDDIKQQVALHRILATHLNVKDTHQMVSQLLHPNHSQAKATTNHHYDGNQALATVKKTVRAIRESGLRIKLHEVEQGNNYHLEIDIPKK</sequence>
<dbReference type="GO" id="GO:0007059">
    <property type="term" value="P:chromosome segregation"/>
    <property type="evidence" value="ECO:0007669"/>
    <property type="project" value="TreeGrafter"/>
</dbReference>
<comment type="similarity">
    <text evidence="2">Belongs to the ParB family.</text>
</comment>
<dbReference type="InterPro" id="IPR050336">
    <property type="entry name" value="Chromosome_partition/occlusion"/>
</dbReference>
<comment type="subcellular location">
    <subcellularLocation>
        <location evidence="1">Cytoplasm</location>
        <location evidence="1">Nucleoid</location>
    </subcellularLocation>
</comment>
<proteinExistence type="inferred from homology"/>
<reference evidence="9" key="1">
    <citation type="journal article" date="2021" name="PeerJ">
        <title>Extensive microbial diversity within the chicken gut microbiome revealed by metagenomics and culture.</title>
        <authorList>
            <person name="Gilroy R."/>
            <person name="Ravi A."/>
            <person name="Getino M."/>
            <person name="Pursley I."/>
            <person name="Horton D.L."/>
            <person name="Alikhan N.F."/>
            <person name="Baker D."/>
            <person name="Gharbi K."/>
            <person name="Hall N."/>
            <person name="Watson M."/>
            <person name="Adriaenssens E.M."/>
            <person name="Foster-Nyarko E."/>
            <person name="Jarju S."/>
            <person name="Secka A."/>
            <person name="Antonio M."/>
            <person name="Oren A."/>
            <person name="Chaudhuri R.R."/>
            <person name="La Ragione R."/>
            <person name="Hildebrand F."/>
            <person name="Pallen M.J."/>
        </authorList>
    </citation>
    <scope>NUCLEOTIDE SEQUENCE</scope>
    <source>
        <strain evidence="9">F6-6636</strain>
    </source>
</reference>
<dbReference type="AlphaFoldDB" id="A0A948TJL3"/>
<evidence type="ECO:0000256" key="5">
    <source>
        <dbReference type="ARBA" id="ARBA00023125"/>
    </source>
</evidence>
<dbReference type="GO" id="GO:0000917">
    <property type="term" value="P:division septum assembly"/>
    <property type="evidence" value="ECO:0007669"/>
    <property type="project" value="UniProtKB-KW"/>
</dbReference>
<dbReference type="Pfam" id="PF02195">
    <property type="entry name" value="ParB_N"/>
    <property type="match status" value="1"/>
</dbReference>
<evidence type="ECO:0000256" key="6">
    <source>
        <dbReference type="ARBA" id="ARBA00023210"/>
    </source>
</evidence>
<name>A0A948TJL3_9LACO</name>
<dbReference type="EMBL" id="JAHLFS010000031">
    <property type="protein sequence ID" value="MBU3851482.1"/>
    <property type="molecule type" value="Genomic_DNA"/>
</dbReference>
<dbReference type="InterPro" id="IPR003115">
    <property type="entry name" value="ParB_N"/>
</dbReference>
<dbReference type="InterPro" id="IPR036086">
    <property type="entry name" value="ParB/Sulfiredoxin_sf"/>
</dbReference>
<protein>
    <submittedName>
        <fullName evidence="9">Nucleoid occlusion protein</fullName>
    </submittedName>
</protein>
<feature type="domain" description="ParB-like N-terminal" evidence="8">
    <location>
        <begin position="22"/>
        <end position="112"/>
    </location>
</feature>
<evidence type="ECO:0000256" key="7">
    <source>
        <dbReference type="ARBA" id="ARBA00023306"/>
    </source>
</evidence>
<dbReference type="NCBIfam" id="TIGR00180">
    <property type="entry name" value="parB_part"/>
    <property type="match status" value="1"/>
</dbReference>
<evidence type="ECO:0000256" key="3">
    <source>
        <dbReference type="ARBA" id="ARBA00022490"/>
    </source>
</evidence>
<dbReference type="Proteomes" id="UP000777303">
    <property type="component" value="Unassembled WGS sequence"/>
</dbReference>
<dbReference type="SUPFAM" id="SSF110849">
    <property type="entry name" value="ParB/Sulfiredoxin"/>
    <property type="match status" value="1"/>
</dbReference>
<dbReference type="GO" id="GO:0045881">
    <property type="term" value="P:positive regulation of sporulation resulting in formation of a cellular spore"/>
    <property type="evidence" value="ECO:0007669"/>
    <property type="project" value="TreeGrafter"/>
</dbReference>
<dbReference type="InterPro" id="IPR023705">
    <property type="entry name" value="Nucleoid_occlusion_protein"/>
</dbReference>
<keyword evidence="3" id="KW-0963">Cytoplasm</keyword>
<dbReference type="Pfam" id="PF17762">
    <property type="entry name" value="HTH_ParB"/>
    <property type="match status" value="1"/>
</dbReference>
<dbReference type="FunFam" id="3.90.1530.30:FF:000001">
    <property type="entry name" value="Chromosome partitioning protein ParB"/>
    <property type="match status" value="1"/>
</dbReference>
<gene>
    <name evidence="9" type="primary">noc</name>
    <name evidence="9" type="ORF">H9901_02170</name>
</gene>
<keyword evidence="7" id="KW-0131">Cell cycle</keyword>
<dbReference type="GO" id="GO:0003677">
    <property type="term" value="F:DNA binding"/>
    <property type="evidence" value="ECO:0007669"/>
    <property type="project" value="UniProtKB-KW"/>
</dbReference>
<dbReference type="CDD" id="cd16393">
    <property type="entry name" value="SPO0J_N"/>
    <property type="match status" value="1"/>
</dbReference>
<dbReference type="GO" id="GO:0009295">
    <property type="term" value="C:nucleoid"/>
    <property type="evidence" value="ECO:0007669"/>
    <property type="project" value="UniProtKB-SubCell"/>
</dbReference>